<sequence length="162" mass="17732">MDAFERAIAVVIDMETGGDPAGGYTNDPRDPGGETRWGISKRSFPREDIKTLSRAKAVELYRANYWEPLRPDELPIPLAIVLFDTAVNQGVATAVRLLQKACGVAQDGVMGPNTIAAANRMKDSVARFSAERAIRYASTANFDVYARGWLRRAFVVALEAKA</sequence>
<feature type="domain" description="TtsA-like Glycoside hydrolase family 108" evidence="1">
    <location>
        <begin position="22"/>
        <end position="90"/>
    </location>
</feature>
<organism evidence="2">
    <name type="scientific">uncultured Caudovirales phage</name>
    <dbReference type="NCBI Taxonomy" id="2100421"/>
    <lineage>
        <taxon>Viruses</taxon>
        <taxon>Duplodnaviria</taxon>
        <taxon>Heunggongvirae</taxon>
        <taxon>Uroviricota</taxon>
        <taxon>Caudoviricetes</taxon>
        <taxon>Peduoviridae</taxon>
        <taxon>Maltschvirus</taxon>
        <taxon>Maltschvirus maltsch</taxon>
    </lineage>
</organism>
<dbReference type="EMBL" id="LR796785">
    <property type="protein sequence ID" value="CAB4166355.1"/>
    <property type="molecule type" value="Genomic_DNA"/>
</dbReference>
<accession>A0A6J5PB83</accession>
<evidence type="ECO:0000313" key="2">
    <source>
        <dbReference type="EMBL" id="CAB4166355.1"/>
    </source>
</evidence>
<protein>
    <submittedName>
        <fullName evidence="2">ZliS Lysozyme family protein</fullName>
    </submittedName>
</protein>
<dbReference type="InterPro" id="IPR023346">
    <property type="entry name" value="Lysozyme-like_dom_sf"/>
</dbReference>
<gene>
    <name evidence="2" type="ORF">UFOVP840_27</name>
</gene>
<dbReference type="Pfam" id="PF05838">
    <property type="entry name" value="Glyco_hydro_108"/>
    <property type="match status" value="1"/>
</dbReference>
<dbReference type="CDD" id="cd13926">
    <property type="entry name" value="N-acetylmuramidase_GH108"/>
    <property type="match status" value="1"/>
</dbReference>
<dbReference type="Gene3D" id="1.20.141.10">
    <property type="entry name" value="Chitosanase, subunit A, domain 1"/>
    <property type="match status" value="1"/>
</dbReference>
<evidence type="ECO:0000259" key="1">
    <source>
        <dbReference type="Pfam" id="PF05838"/>
    </source>
</evidence>
<dbReference type="InterPro" id="IPR008565">
    <property type="entry name" value="TtsA-like_GH18_dom"/>
</dbReference>
<reference evidence="2" key="1">
    <citation type="submission" date="2020-04" db="EMBL/GenBank/DDBJ databases">
        <authorList>
            <person name="Chiriac C."/>
            <person name="Salcher M."/>
            <person name="Ghai R."/>
            <person name="Kavagutti S V."/>
        </authorList>
    </citation>
    <scope>NUCLEOTIDE SEQUENCE</scope>
</reference>
<proteinExistence type="predicted"/>
<name>A0A6J5PB83_9CAUD</name>
<dbReference type="SUPFAM" id="SSF53955">
    <property type="entry name" value="Lysozyme-like"/>
    <property type="match status" value="1"/>
</dbReference>